<dbReference type="SUPFAM" id="SSF46689">
    <property type="entry name" value="Homeodomain-like"/>
    <property type="match status" value="1"/>
</dbReference>
<evidence type="ECO:0000256" key="3">
    <source>
        <dbReference type="ARBA" id="ARBA00022771"/>
    </source>
</evidence>
<dbReference type="NCBIfam" id="TIGR01565">
    <property type="entry name" value="homeo_ZF_HD"/>
    <property type="match status" value="1"/>
</dbReference>
<keyword evidence="6" id="KW-0238">DNA-binding</keyword>
<feature type="region of interest" description="Disordered" evidence="10">
    <location>
        <begin position="1"/>
        <end position="76"/>
    </location>
</feature>
<evidence type="ECO:0000256" key="2">
    <source>
        <dbReference type="ARBA" id="ARBA00022723"/>
    </source>
</evidence>
<dbReference type="InterPro" id="IPR006456">
    <property type="entry name" value="ZF_HD_homeobox_Cys/His_dimer"/>
</dbReference>
<keyword evidence="7" id="KW-0371">Homeobox</keyword>
<dbReference type="GO" id="GO:0050793">
    <property type="term" value="P:regulation of developmental process"/>
    <property type="evidence" value="ECO:0007669"/>
    <property type="project" value="TreeGrafter"/>
</dbReference>
<evidence type="ECO:0000256" key="1">
    <source>
        <dbReference type="ARBA" id="ARBA00004123"/>
    </source>
</evidence>
<evidence type="ECO:0000313" key="12">
    <source>
        <dbReference type="EMBL" id="JAG96008.1"/>
    </source>
</evidence>
<dbReference type="InterPro" id="IPR006455">
    <property type="entry name" value="Homeodomain_ZF_HD"/>
</dbReference>
<dbReference type="Gene3D" id="1.10.10.60">
    <property type="entry name" value="Homeodomain-like"/>
    <property type="match status" value="1"/>
</dbReference>
<dbReference type="Pfam" id="PF04770">
    <property type="entry name" value="ZF-HD_dimer"/>
    <property type="match status" value="1"/>
</dbReference>
<keyword evidence="5" id="KW-0805">Transcription regulation</keyword>
<dbReference type="GO" id="GO:0003700">
    <property type="term" value="F:DNA-binding transcription factor activity"/>
    <property type="evidence" value="ECO:0007669"/>
    <property type="project" value="TreeGrafter"/>
</dbReference>
<proteinExistence type="predicted"/>
<evidence type="ECO:0000256" key="9">
    <source>
        <dbReference type="ARBA" id="ARBA00023242"/>
    </source>
</evidence>
<sequence length="295" mass="32090">MELGEHEGDIGGMPLPMLMSSYGAPPNVHESSKLKPPAASMNADHHQNGSTGTPSDETRASDQQHQAPPPAAAKKSVRYRECLKNHAASIGGHAIDGCGDFMPSGEEGTLEALKCAACNCHRNFHRREVEGEPPCYYCYNSRKDGRRPRGGVVPGGGPPMPPLLNPPHGATPLALPSSQVSTPRYPPHQMIMALGHGEGDDGVAGGYMNPYGGSSMSMGMPLMKKRFRTKFTNEQKEKMSAFAEKLGWRIQKHDEAAVQQFCMDVGVKRHVLKVWMHNNKSHVLAKTNREQCSSQ</sequence>
<evidence type="ECO:0000259" key="11">
    <source>
        <dbReference type="PROSITE" id="PS51523"/>
    </source>
</evidence>
<evidence type="ECO:0000256" key="10">
    <source>
        <dbReference type="SAM" id="MobiDB-lite"/>
    </source>
</evidence>
<accession>A0A0D6R164</accession>
<keyword evidence="2" id="KW-0479">Metal-binding</keyword>
<keyword evidence="4" id="KW-0862">Zinc</keyword>
<evidence type="ECO:0000256" key="4">
    <source>
        <dbReference type="ARBA" id="ARBA00022833"/>
    </source>
</evidence>
<evidence type="ECO:0000256" key="8">
    <source>
        <dbReference type="ARBA" id="ARBA00023163"/>
    </source>
</evidence>
<dbReference type="PANTHER" id="PTHR31948">
    <property type="entry name" value="ZINC-FINGER HOMEODOMAIN PROTEIN 2"/>
    <property type="match status" value="1"/>
</dbReference>
<name>A0A0D6R164_ARACU</name>
<evidence type="ECO:0000256" key="6">
    <source>
        <dbReference type="ARBA" id="ARBA00023125"/>
    </source>
</evidence>
<dbReference type="AlphaFoldDB" id="A0A0D6R164"/>
<protein>
    <recommendedName>
        <fullName evidence="11">ZF-HD dimerization-type domain-containing protein</fullName>
    </recommendedName>
</protein>
<dbReference type="GO" id="GO:0000976">
    <property type="term" value="F:transcription cis-regulatory region binding"/>
    <property type="evidence" value="ECO:0007669"/>
    <property type="project" value="TreeGrafter"/>
</dbReference>
<dbReference type="EMBL" id="GCKF01038899">
    <property type="protein sequence ID" value="JAG96008.1"/>
    <property type="molecule type" value="Transcribed_RNA"/>
</dbReference>
<evidence type="ECO:0000256" key="7">
    <source>
        <dbReference type="ARBA" id="ARBA00023155"/>
    </source>
</evidence>
<comment type="subcellular location">
    <subcellularLocation>
        <location evidence="1">Nucleus</location>
    </subcellularLocation>
</comment>
<dbReference type="PROSITE" id="PS51523">
    <property type="entry name" value="ZF_HD_DIMER"/>
    <property type="match status" value="1"/>
</dbReference>
<organism evidence="12">
    <name type="scientific">Araucaria cunninghamii</name>
    <name type="common">Hoop pine</name>
    <name type="synonym">Moreton Bay pine</name>
    <dbReference type="NCBI Taxonomy" id="56994"/>
    <lineage>
        <taxon>Eukaryota</taxon>
        <taxon>Viridiplantae</taxon>
        <taxon>Streptophyta</taxon>
        <taxon>Embryophyta</taxon>
        <taxon>Tracheophyta</taxon>
        <taxon>Spermatophyta</taxon>
        <taxon>Pinopsida</taxon>
        <taxon>Pinidae</taxon>
        <taxon>Conifers II</taxon>
        <taxon>Araucariales</taxon>
        <taxon>Araucariaceae</taxon>
        <taxon>Araucaria</taxon>
    </lineage>
</organism>
<dbReference type="GO" id="GO:0008270">
    <property type="term" value="F:zinc ion binding"/>
    <property type="evidence" value="ECO:0007669"/>
    <property type="project" value="UniProtKB-KW"/>
</dbReference>
<dbReference type="PANTHER" id="PTHR31948:SF140">
    <property type="entry name" value="ZINC-FINGER HOMEODOMAIN PROTEIN 2"/>
    <property type="match status" value="1"/>
</dbReference>
<keyword evidence="8" id="KW-0804">Transcription</keyword>
<keyword evidence="3" id="KW-0863">Zinc-finger</keyword>
<dbReference type="NCBIfam" id="TIGR01566">
    <property type="entry name" value="ZF_HD_prot_N"/>
    <property type="match status" value="1"/>
</dbReference>
<dbReference type="FunFam" id="1.10.10.60:FF:000257">
    <property type="entry name" value="Zinc-finger homeodomain protein 2"/>
    <property type="match status" value="1"/>
</dbReference>
<keyword evidence="9" id="KW-0539">Nucleus</keyword>
<dbReference type="InterPro" id="IPR009057">
    <property type="entry name" value="Homeodomain-like_sf"/>
</dbReference>
<reference evidence="12" key="1">
    <citation type="submission" date="2015-03" db="EMBL/GenBank/DDBJ databases">
        <title>A transcriptome of Araucaria cunninghamii, an australian fine timber species.</title>
        <authorList>
            <person name="Jing Yi C.J.Y."/>
            <person name="Yin San L.Y.S."/>
            <person name="Abdul Karim S.S."/>
            <person name="Wan Azmi N.N."/>
            <person name="Hercus R.R."/>
            <person name="Croft L.L."/>
        </authorList>
    </citation>
    <scope>NUCLEOTIDE SEQUENCE</scope>
    <source>
        <strain evidence="12">MI0301</strain>
        <tissue evidence="12">Leaf</tissue>
    </source>
</reference>
<dbReference type="GO" id="GO:0005634">
    <property type="term" value="C:nucleus"/>
    <property type="evidence" value="ECO:0007669"/>
    <property type="project" value="UniProtKB-SubCell"/>
</dbReference>
<evidence type="ECO:0000256" key="5">
    <source>
        <dbReference type="ARBA" id="ARBA00023015"/>
    </source>
</evidence>
<feature type="domain" description="ZF-HD dimerization-type" evidence="11">
    <location>
        <begin position="79"/>
        <end position="128"/>
    </location>
</feature>